<feature type="compositionally biased region" description="Acidic residues" evidence="1">
    <location>
        <begin position="56"/>
        <end position="74"/>
    </location>
</feature>
<reference evidence="2 3" key="1">
    <citation type="submission" date="2019-05" db="EMBL/GenBank/DDBJ databases">
        <title>Mikania micrantha, genome provides insights into the molecular mechanism of rapid growth.</title>
        <authorList>
            <person name="Liu B."/>
        </authorList>
    </citation>
    <scope>NUCLEOTIDE SEQUENCE [LARGE SCALE GENOMIC DNA]</scope>
    <source>
        <strain evidence="2">NLD-2019</strain>
        <tissue evidence="2">Leaf</tissue>
    </source>
</reference>
<dbReference type="Proteomes" id="UP000326396">
    <property type="component" value="Linkage Group LG11"/>
</dbReference>
<organism evidence="2 3">
    <name type="scientific">Mikania micrantha</name>
    <name type="common">bitter vine</name>
    <dbReference type="NCBI Taxonomy" id="192012"/>
    <lineage>
        <taxon>Eukaryota</taxon>
        <taxon>Viridiplantae</taxon>
        <taxon>Streptophyta</taxon>
        <taxon>Embryophyta</taxon>
        <taxon>Tracheophyta</taxon>
        <taxon>Spermatophyta</taxon>
        <taxon>Magnoliopsida</taxon>
        <taxon>eudicotyledons</taxon>
        <taxon>Gunneridae</taxon>
        <taxon>Pentapetalae</taxon>
        <taxon>asterids</taxon>
        <taxon>campanulids</taxon>
        <taxon>Asterales</taxon>
        <taxon>Asteraceae</taxon>
        <taxon>Asteroideae</taxon>
        <taxon>Heliantheae alliance</taxon>
        <taxon>Eupatorieae</taxon>
        <taxon>Mikania</taxon>
    </lineage>
</organism>
<dbReference type="EMBL" id="SZYD01000003">
    <property type="protein sequence ID" value="KAD6795101.1"/>
    <property type="molecule type" value="Genomic_DNA"/>
</dbReference>
<protein>
    <submittedName>
        <fullName evidence="2">Uncharacterized protein</fullName>
    </submittedName>
</protein>
<feature type="region of interest" description="Disordered" evidence="1">
    <location>
        <begin position="52"/>
        <end position="74"/>
    </location>
</feature>
<accession>A0A5N6PN89</accession>
<keyword evidence="3" id="KW-1185">Reference proteome</keyword>
<gene>
    <name evidence="2" type="ORF">E3N88_05997</name>
</gene>
<evidence type="ECO:0000256" key="1">
    <source>
        <dbReference type="SAM" id="MobiDB-lite"/>
    </source>
</evidence>
<comment type="caution">
    <text evidence="2">The sequence shown here is derived from an EMBL/GenBank/DDBJ whole genome shotgun (WGS) entry which is preliminary data.</text>
</comment>
<dbReference type="AlphaFoldDB" id="A0A5N6PN89"/>
<sequence length="74" mass="8650">MASFLHKIPLDAVLNTQLKLQDPFVHLRRHPIVLVQFQHGNQATCKRRKHIHNYDYDENDSGDDDDNDGLDVRN</sequence>
<name>A0A5N6PN89_9ASTR</name>
<evidence type="ECO:0000313" key="2">
    <source>
        <dbReference type="EMBL" id="KAD6795101.1"/>
    </source>
</evidence>
<proteinExistence type="predicted"/>
<evidence type="ECO:0000313" key="3">
    <source>
        <dbReference type="Proteomes" id="UP000326396"/>
    </source>
</evidence>